<accession>A0A081BTY1</accession>
<dbReference type="Gene3D" id="3.40.50.1460">
    <property type="match status" value="1"/>
</dbReference>
<dbReference type="GO" id="GO:0004197">
    <property type="term" value="F:cysteine-type endopeptidase activity"/>
    <property type="evidence" value="ECO:0007669"/>
    <property type="project" value="InterPro"/>
</dbReference>
<evidence type="ECO:0000313" key="2">
    <source>
        <dbReference type="EMBL" id="GAK55786.1"/>
    </source>
</evidence>
<protein>
    <recommendedName>
        <fullName evidence="1">Peptidase C14 caspase domain-containing protein</fullName>
    </recommendedName>
</protein>
<dbReference type="EMBL" id="DF820464">
    <property type="protein sequence ID" value="GAK55786.1"/>
    <property type="molecule type" value="Genomic_DNA"/>
</dbReference>
<evidence type="ECO:0000259" key="1">
    <source>
        <dbReference type="Pfam" id="PF00656"/>
    </source>
</evidence>
<dbReference type="eggNOG" id="COG4249">
    <property type="taxonomic scope" value="Bacteria"/>
</dbReference>
<keyword evidence="3" id="KW-1185">Reference proteome</keyword>
<dbReference type="SUPFAM" id="SSF52129">
    <property type="entry name" value="Caspase-like"/>
    <property type="match status" value="1"/>
</dbReference>
<organism evidence="2 3">
    <name type="scientific">Vecturithrix granuli</name>
    <dbReference type="NCBI Taxonomy" id="1499967"/>
    <lineage>
        <taxon>Bacteria</taxon>
        <taxon>Candidatus Moduliflexota</taxon>
        <taxon>Candidatus Vecturitrichia</taxon>
        <taxon>Candidatus Vecturitrichales</taxon>
        <taxon>Candidatus Vecturitrichaceae</taxon>
        <taxon>Candidatus Vecturithrix</taxon>
    </lineage>
</organism>
<dbReference type="Proteomes" id="UP000030661">
    <property type="component" value="Unassembled WGS sequence"/>
</dbReference>
<sequence>MKAWYRGKRYFYLIIVLYIFVFVLAGCSEDGENGNSTSPIDQNLPATLHAILCIADHESDIGEAGIVDMNSMNSWLNQISQNTSMSLNRIVLKGTSRNLSQNALLNVIATLPVESNDVIVFYYTGHGGANEFLGGSKWPLMLFQNNELVDYAVISEVIKAKGARFVVTIADCCNNYSFQAKSRALVPKGTSDGYQSLFLKQSGYIVMSAASKGEFSLAGSDGGMFTNQFLSVFYANVSTDSPGWKTIMQQASQTLGAYESTGRLIIFHPQYDLDVSSL</sequence>
<dbReference type="Pfam" id="PF00656">
    <property type="entry name" value="Peptidase_C14"/>
    <property type="match status" value="1"/>
</dbReference>
<proteinExistence type="predicted"/>
<dbReference type="HOGENOM" id="CLU_1065377_0_0_0"/>
<dbReference type="InterPro" id="IPR011600">
    <property type="entry name" value="Pept_C14_caspase"/>
</dbReference>
<dbReference type="AlphaFoldDB" id="A0A081BTY1"/>
<evidence type="ECO:0000313" key="3">
    <source>
        <dbReference type="Proteomes" id="UP000030661"/>
    </source>
</evidence>
<dbReference type="PROSITE" id="PS51257">
    <property type="entry name" value="PROKAR_LIPOPROTEIN"/>
    <property type="match status" value="1"/>
</dbReference>
<gene>
    <name evidence="2" type="ORF">U27_02745</name>
</gene>
<name>A0A081BTY1_VECG1</name>
<dbReference type="InterPro" id="IPR029030">
    <property type="entry name" value="Caspase-like_dom_sf"/>
</dbReference>
<reference evidence="2 3" key="1">
    <citation type="journal article" date="2015" name="PeerJ">
        <title>First genomic representation of candidate bacterial phylum KSB3 points to enhanced environmental sensing as a trigger of wastewater bulking.</title>
        <authorList>
            <person name="Sekiguchi Y."/>
            <person name="Ohashi A."/>
            <person name="Parks D.H."/>
            <person name="Yamauchi T."/>
            <person name="Tyson G.W."/>
            <person name="Hugenholtz P."/>
        </authorList>
    </citation>
    <scope>NUCLEOTIDE SEQUENCE [LARGE SCALE GENOMIC DNA]</scope>
</reference>
<dbReference type="STRING" id="1499967.U27_02745"/>
<feature type="domain" description="Peptidase C14 caspase" evidence="1">
    <location>
        <begin position="97"/>
        <end position="253"/>
    </location>
</feature>
<dbReference type="GO" id="GO:0006508">
    <property type="term" value="P:proteolysis"/>
    <property type="evidence" value="ECO:0007669"/>
    <property type="project" value="InterPro"/>
</dbReference>